<evidence type="ECO:0000313" key="2">
    <source>
        <dbReference type="Proteomes" id="UP000291485"/>
    </source>
</evidence>
<name>A0A4R0P8V0_9SPHI</name>
<comment type="caution">
    <text evidence="1">The sequence shown here is derived from an EMBL/GenBank/DDBJ whole genome shotgun (WGS) entry which is preliminary data.</text>
</comment>
<proteinExistence type="predicted"/>
<accession>A0A4R0P8V0</accession>
<sequence length="73" mass="8324">MADVNHFYSIRRQGDFNDLTPQILALGLKTNMNKLKLIDANSPFWHLNGQLLKKREGTSIEGRNPLTGFIIKL</sequence>
<protein>
    <submittedName>
        <fullName evidence="1">Uncharacterized protein</fullName>
    </submittedName>
</protein>
<dbReference type="AlphaFoldDB" id="A0A4R0P8V0"/>
<dbReference type="Proteomes" id="UP000291485">
    <property type="component" value="Unassembled WGS sequence"/>
</dbReference>
<reference evidence="1 2" key="1">
    <citation type="submission" date="2019-02" db="EMBL/GenBank/DDBJ databases">
        <title>Pedobacter sp. RP-3-11 sp. nov., isolated from Arctic soil.</title>
        <authorList>
            <person name="Dahal R.H."/>
        </authorList>
    </citation>
    <scope>NUCLEOTIDE SEQUENCE [LARGE SCALE GENOMIC DNA]</scope>
    <source>
        <strain evidence="1 2">RP-3-11</strain>
    </source>
</reference>
<evidence type="ECO:0000313" key="1">
    <source>
        <dbReference type="EMBL" id="TCD12110.1"/>
    </source>
</evidence>
<gene>
    <name evidence="1" type="ORF">EZ449_03580</name>
</gene>
<dbReference type="EMBL" id="SJSN01000002">
    <property type="protein sequence ID" value="TCD12110.1"/>
    <property type="molecule type" value="Genomic_DNA"/>
</dbReference>
<keyword evidence="2" id="KW-1185">Reference proteome</keyword>
<dbReference type="RefSeq" id="WP_131556590.1">
    <property type="nucleotide sequence ID" value="NZ_SJSN01000002.1"/>
</dbReference>
<organism evidence="1 2">
    <name type="scientific">Pedobacter frigidisoli</name>
    <dbReference type="NCBI Taxonomy" id="2530455"/>
    <lineage>
        <taxon>Bacteria</taxon>
        <taxon>Pseudomonadati</taxon>
        <taxon>Bacteroidota</taxon>
        <taxon>Sphingobacteriia</taxon>
        <taxon>Sphingobacteriales</taxon>
        <taxon>Sphingobacteriaceae</taxon>
        <taxon>Pedobacter</taxon>
    </lineage>
</organism>